<dbReference type="EMBL" id="JAGPNK010000001">
    <property type="protein sequence ID" value="KAH7328143.1"/>
    <property type="molecule type" value="Genomic_DNA"/>
</dbReference>
<dbReference type="PANTHER" id="PTHR10933">
    <property type="entry name" value="IMMUNOGLOBULIN-BINDING PROTEIN 1"/>
    <property type="match status" value="1"/>
</dbReference>
<feature type="compositionally biased region" description="Basic and acidic residues" evidence="1">
    <location>
        <begin position="330"/>
        <end position="345"/>
    </location>
</feature>
<feature type="region of interest" description="Disordered" evidence="1">
    <location>
        <begin position="1"/>
        <end position="28"/>
    </location>
</feature>
<feature type="compositionally biased region" description="Polar residues" evidence="1">
    <location>
        <begin position="1"/>
        <end position="13"/>
    </location>
</feature>
<dbReference type="Proteomes" id="UP000813444">
    <property type="component" value="Unassembled WGS sequence"/>
</dbReference>
<keyword evidence="3" id="KW-1185">Reference proteome</keyword>
<evidence type="ECO:0000313" key="3">
    <source>
        <dbReference type="Proteomes" id="UP000813444"/>
    </source>
</evidence>
<reference evidence="2" key="1">
    <citation type="journal article" date="2021" name="Nat. Commun.">
        <title>Genetic determinants of endophytism in the Arabidopsis root mycobiome.</title>
        <authorList>
            <person name="Mesny F."/>
            <person name="Miyauchi S."/>
            <person name="Thiergart T."/>
            <person name="Pickel B."/>
            <person name="Atanasova L."/>
            <person name="Karlsson M."/>
            <person name="Huettel B."/>
            <person name="Barry K.W."/>
            <person name="Haridas S."/>
            <person name="Chen C."/>
            <person name="Bauer D."/>
            <person name="Andreopoulos W."/>
            <person name="Pangilinan J."/>
            <person name="LaButti K."/>
            <person name="Riley R."/>
            <person name="Lipzen A."/>
            <person name="Clum A."/>
            <person name="Drula E."/>
            <person name="Henrissat B."/>
            <person name="Kohler A."/>
            <person name="Grigoriev I.V."/>
            <person name="Martin F.M."/>
            <person name="Hacquard S."/>
        </authorList>
    </citation>
    <scope>NUCLEOTIDE SEQUENCE</scope>
    <source>
        <strain evidence="2">MPI-CAGE-CH-0235</strain>
    </source>
</reference>
<dbReference type="Gene3D" id="1.25.40.540">
    <property type="entry name" value="TAP42-like family"/>
    <property type="match status" value="1"/>
</dbReference>
<evidence type="ECO:0000256" key="1">
    <source>
        <dbReference type="SAM" id="MobiDB-lite"/>
    </source>
</evidence>
<dbReference type="GO" id="GO:0005829">
    <property type="term" value="C:cytosol"/>
    <property type="evidence" value="ECO:0007669"/>
    <property type="project" value="TreeGrafter"/>
</dbReference>
<accession>A0A8K0T1G6</accession>
<dbReference type="InterPro" id="IPR038511">
    <property type="entry name" value="TAP42/TAP46-like_sf"/>
</dbReference>
<organism evidence="2 3">
    <name type="scientific">Stachybotrys elegans</name>
    <dbReference type="NCBI Taxonomy" id="80388"/>
    <lineage>
        <taxon>Eukaryota</taxon>
        <taxon>Fungi</taxon>
        <taxon>Dikarya</taxon>
        <taxon>Ascomycota</taxon>
        <taxon>Pezizomycotina</taxon>
        <taxon>Sordariomycetes</taxon>
        <taxon>Hypocreomycetidae</taxon>
        <taxon>Hypocreales</taxon>
        <taxon>Stachybotryaceae</taxon>
        <taxon>Stachybotrys</taxon>
    </lineage>
</organism>
<protein>
    <submittedName>
        <fullName evidence="2">TAP42-like protein</fullName>
    </submittedName>
</protein>
<dbReference type="Pfam" id="PF04177">
    <property type="entry name" value="TAP42"/>
    <property type="match status" value="1"/>
</dbReference>
<dbReference type="AlphaFoldDB" id="A0A8K0T1G6"/>
<dbReference type="GO" id="GO:0035303">
    <property type="term" value="P:regulation of dephosphorylation"/>
    <property type="evidence" value="ECO:0007669"/>
    <property type="project" value="TreeGrafter"/>
</dbReference>
<sequence>MASDETQPESLQSVFDAAEEKRRSLSSTYEATSPNYRADLDAALGLYARVERLIGAADLFSPNEGLEDLPTSALPYLLVRYHVAELVQKMPNLSPQQRVAVLGRARAEYEGFLALLEGYGLLPPPYDRLLERYRDDPERFAAGAGAGADPAARRNAKIADYKAEKQLKLKLDALRSNPRYLEHGDEEIVRELHLTSVTFAAHSTFQALDSLNRELPLLAQAPSPLAPAPTEDPSTAGDTRLDQPLRRLQSVFGQQGGPLLSQGGRPLQPFTLVGSRADLARGVFRPGHNLPTMSIDEYLEEERRQGNILQGGVEPKTVVDEDDMEAMDRETYKARQWDDFKDDNPRGSGNTMNMG</sequence>
<dbReference type="PANTHER" id="PTHR10933:SF9">
    <property type="entry name" value="IMMUNOGLOBULIN-BINDING PROTEIN 1"/>
    <property type="match status" value="1"/>
</dbReference>
<dbReference type="OrthoDB" id="10261753at2759"/>
<gene>
    <name evidence="2" type="ORF">B0I35DRAFT_403561</name>
</gene>
<dbReference type="GO" id="GO:0051721">
    <property type="term" value="F:protein phosphatase 2A binding"/>
    <property type="evidence" value="ECO:0007669"/>
    <property type="project" value="TreeGrafter"/>
</dbReference>
<feature type="region of interest" description="Disordered" evidence="1">
    <location>
        <begin position="330"/>
        <end position="355"/>
    </location>
</feature>
<dbReference type="InterPro" id="IPR007304">
    <property type="entry name" value="TAP46-like"/>
</dbReference>
<name>A0A8K0T1G6_9HYPO</name>
<evidence type="ECO:0000313" key="2">
    <source>
        <dbReference type="EMBL" id="KAH7328143.1"/>
    </source>
</evidence>
<proteinExistence type="predicted"/>
<dbReference type="GO" id="GO:0009966">
    <property type="term" value="P:regulation of signal transduction"/>
    <property type="evidence" value="ECO:0007669"/>
    <property type="project" value="InterPro"/>
</dbReference>
<comment type="caution">
    <text evidence="2">The sequence shown here is derived from an EMBL/GenBank/DDBJ whole genome shotgun (WGS) entry which is preliminary data.</text>
</comment>